<accession>A0AAE7W9F6</accession>
<protein>
    <submittedName>
        <fullName evidence="1">RIIA lysis inhibitor</fullName>
    </submittedName>
</protein>
<organism evidence="1 2">
    <name type="scientific">Hafnia phage vB_HpaM_SarahDanielle</name>
    <dbReference type="NCBI Taxonomy" id="2836113"/>
    <lineage>
        <taxon>Viruses</taxon>
        <taxon>Duplodnaviria</taxon>
        <taxon>Heunggongvirae</taxon>
        <taxon>Uroviricota</taxon>
        <taxon>Caudoviricetes</taxon>
        <taxon>Andersonviridae</taxon>
        <taxon>Andersonviridae incertae sedis</taxon>
        <taxon>Daniellevirus</taxon>
        <taxon>Daniellevirus danielle</taxon>
    </lineage>
</organism>
<dbReference type="EMBL" id="MW749010">
    <property type="protein sequence ID" value="QYA57474.1"/>
    <property type="molecule type" value="Genomic_DNA"/>
</dbReference>
<dbReference type="Proteomes" id="UP000827626">
    <property type="component" value="Segment"/>
</dbReference>
<evidence type="ECO:0000313" key="2">
    <source>
        <dbReference type="Proteomes" id="UP000827626"/>
    </source>
</evidence>
<dbReference type="Gene3D" id="3.30.565.10">
    <property type="entry name" value="Histidine kinase-like ATPase, C-terminal domain"/>
    <property type="match status" value="1"/>
</dbReference>
<dbReference type="Pfam" id="PF13589">
    <property type="entry name" value="HATPase_c_3"/>
    <property type="match status" value="1"/>
</dbReference>
<keyword evidence="2" id="KW-1185">Reference proteome</keyword>
<dbReference type="SUPFAM" id="SSF55874">
    <property type="entry name" value="ATPase domain of HSP90 chaperone/DNA topoisomerase II/histidine kinase"/>
    <property type="match status" value="1"/>
</dbReference>
<reference evidence="1" key="1">
    <citation type="submission" date="2021-03" db="EMBL/GenBank/DDBJ databases">
        <authorList>
            <person name="Thompson D.W."/>
            <person name="Brown H.M.F."/>
            <person name="Thompson S.D."/>
            <person name="Grose J.H."/>
        </authorList>
    </citation>
    <scope>NUCLEOTIDE SEQUENCE</scope>
</reference>
<proteinExistence type="predicted"/>
<dbReference type="InterPro" id="IPR036890">
    <property type="entry name" value="HATPase_C_sf"/>
</dbReference>
<gene>
    <name evidence="1" type="ORF">SARAHDANIELLE_46</name>
</gene>
<sequence length="786" mass="91205">MIIQNNYAEVTRSSSSLETNQASIEMTPMMFKLLSSGLYQFKERAVIRELSCNGLDGHEMNGNPEKPLDIHLPTRFEPYFEVRDYGICMTHEEIMNLYLCYGASTKRDNNDTIGGFGVGSKSFFSIAQSATVTSWKDGIKRQYTIYMEEGMPQVTKLMETESDEPTGISVRVAVPMQMGANFFHEACYVYSFFDVKPNVNMELDYFHDNYDLVVEGEGYKAYTHSRMSKSIEPDVKVVMGQVAYDLDIDTIFKDRSELWELIDESLFKEFSLVELHLPIGTVEVAASRETLSMEESTHGYIVNIFKDFASSVVKDIQKNVDKCDSYMAVASLRQELLHSYKNTTVYYLDKHLTYKGKTLAEWITHFAYRYAVFRLNKLGQRFPMRDYRGVEVTDNYGNTIYAHDVKDLGIRRYSAQELREKKPIADVVNRKTELTPFSFWWSEEGFKKNIFVVNDRRTKKGTIKTTGNLKILKALSDSYAEATKYNDVFTWVFPSVKDIYKFIKGLGIDFNLVKDRIYLLSQHEDLYEPVRREVKPVKIGVISESIYIDKEMCIEDVEGSQLYVKAIGNDVESCGIQLVNGSVEALARILGRKIYVFKKANWKKIPDHWVELTDEMIKENLYKDSYQMFRLNMYLTKTKVSRKMPSYGSLDGILSWRGSYVYDYLYRSDSDWYVQLEDVKDVIEKYIGKFHYVALSDRCFTDYHSDIYTVVNNVLTSGHIAKAKYTAIRGKLYKKIEKDLAKFKERNFLYSLIDWSKVRFKELALKDGGVEFPPISDELISKMNRY</sequence>
<evidence type="ECO:0000313" key="1">
    <source>
        <dbReference type="EMBL" id="QYA57474.1"/>
    </source>
</evidence>
<name>A0AAE7W9F6_9CAUD</name>